<dbReference type="InterPro" id="IPR010982">
    <property type="entry name" value="Lambda_DNA-bd_dom_sf"/>
</dbReference>
<dbReference type="RefSeq" id="WP_163651517.1">
    <property type="nucleotide sequence ID" value="NZ_JAAGRN010000002.1"/>
</dbReference>
<accession>A0A6B2QU22</accession>
<proteinExistence type="predicted"/>
<name>A0A6B2QU22_9BURK</name>
<evidence type="ECO:0000259" key="2">
    <source>
        <dbReference type="Pfam" id="PF13464"/>
    </source>
</evidence>
<dbReference type="InterPro" id="IPR025194">
    <property type="entry name" value="RodZ-like_C"/>
</dbReference>
<dbReference type="PANTHER" id="PTHR34475">
    <property type="match status" value="1"/>
</dbReference>
<feature type="region of interest" description="Disordered" evidence="1">
    <location>
        <begin position="164"/>
        <end position="230"/>
    </location>
</feature>
<dbReference type="PANTHER" id="PTHR34475:SF1">
    <property type="entry name" value="CYTOSKELETON PROTEIN RODZ"/>
    <property type="match status" value="1"/>
</dbReference>
<reference evidence="3" key="1">
    <citation type="submission" date="2020-02" db="EMBL/GenBank/DDBJ databases">
        <authorList>
            <person name="Chen W.-M."/>
        </authorList>
    </citation>
    <scope>NUCLEOTIDE SEQUENCE</scope>
    <source>
        <strain evidence="3">NBD-18</strain>
    </source>
</reference>
<feature type="compositionally biased region" description="Polar residues" evidence="1">
    <location>
        <begin position="187"/>
        <end position="201"/>
    </location>
</feature>
<dbReference type="Pfam" id="PF13464">
    <property type="entry name" value="RodZ_C"/>
    <property type="match status" value="1"/>
</dbReference>
<comment type="caution">
    <text evidence="3">The sequence shown here is derived from an EMBL/GenBank/DDBJ whole genome shotgun (WGS) entry which is preliminary data.</text>
</comment>
<feature type="compositionally biased region" description="Low complexity" evidence="1">
    <location>
        <begin position="169"/>
        <end position="178"/>
    </location>
</feature>
<evidence type="ECO:0000256" key="1">
    <source>
        <dbReference type="SAM" id="MobiDB-lite"/>
    </source>
</evidence>
<organism evidence="3">
    <name type="scientific">Sheuella amnicola</name>
    <dbReference type="NCBI Taxonomy" id="2707330"/>
    <lineage>
        <taxon>Bacteria</taxon>
        <taxon>Pseudomonadati</taxon>
        <taxon>Pseudomonadota</taxon>
        <taxon>Betaproteobacteria</taxon>
        <taxon>Burkholderiales</taxon>
        <taxon>Alcaligenaceae</taxon>
        <taxon>Sheuella</taxon>
    </lineage>
</organism>
<dbReference type="GO" id="GO:0003677">
    <property type="term" value="F:DNA binding"/>
    <property type="evidence" value="ECO:0007669"/>
    <property type="project" value="InterPro"/>
</dbReference>
<protein>
    <submittedName>
        <fullName evidence="3">DUF4115 domain-containing protein</fullName>
    </submittedName>
</protein>
<dbReference type="Gene3D" id="1.10.260.40">
    <property type="entry name" value="lambda repressor-like DNA-binding domains"/>
    <property type="match status" value="1"/>
</dbReference>
<dbReference type="EMBL" id="JAAGRN010000002">
    <property type="protein sequence ID" value="NDY82196.1"/>
    <property type="molecule type" value="Genomic_DNA"/>
</dbReference>
<dbReference type="InterPro" id="IPR050400">
    <property type="entry name" value="Bact_Cytoskel_RodZ"/>
</dbReference>
<sequence>MTNQSSSRTQGATEFKQIGEILLKTRIERGLDLQSVARALIMSVAQIRGIESAEQAAFHNSSFFLRGIEKYAHYLSIPENNECWSLISQIREAPIHPKNGRAQQSVKVLAKSGLFKNQSSILTYFARHPVFWILMISLAALGINLNSRIETETNRQHELVRQELSAQKTTTESTLSLSPPDQDKGAANQTLSESVTKTEVSALSPKALLDTPQPTPGMGDENNPVHQSQLTDAMPGQSLAMSLPLIQNSQPNPKETRKISLKFSAPSWVKYVVKDGTTQEKIYQPEDVLEIDPSSLESMTIGNTGATTLSAGETPIDLNLYSSQKNGVARLKLEDLNRLAN</sequence>
<dbReference type="Pfam" id="PF13413">
    <property type="entry name" value="HTH_25"/>
    <property type="match status" value="1"/>
</dbReference>
<feature type="domain" description="Cytoskeleton protein RodZ-like C-terminal" evidence="2">
    <location>
        <begin position="261"/>
        <end position="331"/>
    </location>
</feature>
<evidence type="ECO:0000313" key="3">
    <source>
        <dbReference type="EMBL" id="NDY82196.1"/>
    </source>
</evidence>
<gene>
    <name evidence="3" type="ORF">G3I67_03020</name>
</gene>
<dbReference type="AlphaFoldDB" id="A0A6B2QU22"/>